<dbReference type="PANTHER" id="PTHR30250">
    <property type="entry name" value="PST FAMILY PREDICTED COLANIC ACID TRANSPORTER"/>
    <property type="match status" value="1"/>
</dbReference>
<keyword evidence="2" id="KW-1003">Cell membrane</keyword>
<dbReference type="EMBL" id="MIGZ01000208">
    <property type="protein sequence ID" value="ODQ85090.1"/>
    <property type="molecule type" value="Genomic_DNA"/>
</dbReference>
<comment type="subcellular location">
    <subcellularLocation>
        <location evidence="1">Cell membrane</location>
        <topology evidence="1">Multi-pass membrane protein</topology>
    </subcellularLocation>
</comment>
<evidence type="ECO:0000313" key="8">
    <source>
        <dbReference type="EMBL" id="ODQ85090.1"/>
    </source>
</evidence>
<feature type="transmembrane region" description="Helical" evidence="7">
    <location>
        <begin position="86"/>
        <end position="103"/>
    </location>
</feature>
<feature type="transmembrane region" description="Helical" evidence="7">
    <location>
        <begin position="235"/>
        <end position="255"/>
    </location>
</feature>
<protein>
    <recommendedName>
        <fullName evidence="10">Polysaccharide biosynthesis protein</fullName>
    </recommendedName>
</protein>
<feature type="transmembrane region" description="Helical" evidence="7">
    <location>
        <begin position="173"/>
        <end position="193"/>
    </location>
</feature>
<sequence>MSAPESTPKAAPRRSAKTVVSLLYVYGGRGTGLVWTLALIHQLGISDYGLYSLGFALMTVLGQTLSNPYVVRAVRESEEDFVRERAGRYLLGLGLMVLAQVFLPLNYIVWFGITVSGGELIVGAYKARAMRRGDPHVTSRIDTSRQVGSVVAGCAYLFGASMLGMHPTLLGASVAYCVPYVVIAVLAAFTVRGHRPQLPGPPRTILVLAGEMLGTSTFLAGDVLLLGWLTDTTVVGYYNLTWVVASAICYVGQAFGTTYTQTLRDSGGELSTGPPLKYTVVLGVGGGLLVLLVGIGLLISPAPHELAVAMIIMSAYCAFRTVIMVFQFVLYAQRRDMVRMTAVIGLVPVKFGLLAALAHLGAVGAAIATSVSDAALLVIFTLAIYGKGRHGNRPAKDESDVPAVERPGDAAGG</sequence>
<comment type="caution">
    <text evidence="8">The sequence shown here is derived from an EMBL/GenBank/DDBJ whole genome shotgun (WGS) entry which is preliminary data.</text>
</comment>
<dbReference type="InterPro" id="IPR050833">
    <property type="entry name" value="Poly_Biosynth_Transport"/>
</dbReference>
<name>A0A1E3R5B0_9MYCO</name>
<reference evidence="9" key="1">
    <citation type="submission" date="2016-09" db="EMBL/GenBank/DDBJ databases">
        <authorList>
            <person name="Greninger A.L."/>
            <person name="Jerome K.R."/>
            <person name="Mcnair B."/>
            <person name="Wallis C."/>
            <person name="Fang F."/>
        </authorList>
    </citation>
    <scope>NUCLEOTIDE SEQUENCE [LARGE SCALE GENOMIC DNA]</scope>
    <source>
        <strain evidence="9">M7</strain>
    </source>
</reference>
<evidence type="ECO:0000256" key="5">
    <source>
        <dbReference type="ARBA" id="ARBA00023136"/>
    </source>
</evidence>
<evidence type="ECO:0000256" key="4">
    <source>
        <dbReference type="ARBA" id="ARBA00022989"/>
    </source>
</evidence>
<dbReference type="OrthoDB" id="3741931at2"/>
<dbReference type="Proteomes" id="UP000094243">
    <property type="component" value="Unassembled WGS sequence"/>
</dbReference>
<evidence type="ECO:0000256" key="2">
    <source>
        <dbReference type="ARBA" id="ARBA00022475"/>
    </source>
</evidence>
<feature type="transmembrane region" description="Helical" evidence="7">
    <location>
        <begin position="205"/>
        <end position="229"/>
    </location>
</feature>
<evidence type="ECO:0008006" key="10">
    <source>
        <dbReference type="Google" id="ProtNLM"/>
    </source>
</evidence>
<keyword evidence="9" id="KW-1185">Reference proteome</keyword>
<evidence type="ECO:0000256" key="3">
    <source>
        <dbReference type="ARBA" id="ARBA00022692"/>
    </source>
</evidence>
<feature type="transmembrane region" description="Helical" evidence="7">
    <location>
        <begin position="366"/>
        <end position="386"/>
    </location>
</feature>
<keyword evidence="5 7" id="KW-0472">Membrane</keyword>
<evidence type="ECO:0000256" key="1">
    <source>
        <dbReference type="ARBA" id="ARBA00004651"/>
    </source>
</evidence>
<organism evidence="8 9">
    <name type="scientific">Mycolicibacterium holsaticum</name>
    <dbReference type="NCBI Taxonomy" id="152142"/>
    <lineage>
        <taxon>Bacteria</taxon>
        <taxon>Bacillati</taxon>
        <taxon>Actinomycetota</taxon>
        <taxon>Actinomycetes</taxon>
        <taxon>Mycobacteriales</taxon>
        <taxon>Mycobacteriaceae</taxon>
        <taxon>Mycolicibacterium</taxon>
    </lineage>
</organism>
<dbReference type="PANTHER" id="PTHR30250:SF11">
    <property type="entry name" value="O-ANTIGEN TRANSPORTER-RELATED"/>
    <property type="match status" value="1"/>
</dbReference>
<feature type="region of interest" description="Disordered" evidence="6">
    <location>
        <begin position="390"/>
        <end position="413"/>
    </location>
</feature>
<feature type="transmembrane region" description="Helical" evidence="7">
    <location>
        <begin position="306"/>
        <end position="330"/>
    </location>
</feature>
<evidence type="ECO:0000313" key="9">
    <source>
        <dbReference type="Proteomes" id="UP000094243"/>
    </source>
</evidence>
<keyword evidence="4 7" id="KW-1133">Transmembrane helix</keyword>
<gene>
    <name evidence="8" type="ORF">BHQ17_24665</name>
</gene>
<dbReference type="GO" id="GO:0005886">
    <property type="term" value="C:plasma membrane"/>
    <property type="evidence" value="ECO:0007669"/>
    <property type="project" value="UniProtKB-SubCell"/>
</dbReference>
<feature type="transmembrane region" description="Helical" evidence="7">
    <location>
        <begin position="48"/>
        <end position="65"/>
    </location>
</feature>
<evidence type="ECO:0000256" key="6">
    <source>
        <dbReference type="SAM" id="MobiDB-lite"/>
    </source>
</evidence>
<evidence type="ECO:0000256" key="7">
    <source>
        <dbReference type="SAM" id="Phobius"/>
    </source>
</evidence>
<dbReference type="AlphaFoldDB" id="A0A1E3R5B0"/>
<keyword evidence="3 7" id="KW-0812">Transmembrane</keyword>
<proteinExistence type="predicted"/>
<feature type="transmembrane region" description="Helical" evidence="7">
    <location>
        <begin position="21"/>
        <end position="42"/>
    </location>
</feature>
<feature type="transmembrane region" description="Helical" evidence="7">
    <location>
        <begin position="276"/>
        <end position="300"/>
    </location>
</feature>
<feature type="transmembrane region" description="Helical" evidence="7">
    <location>
        <begin position="342"/>
        <end position="360"/>
    </location>
</feature>
<accession>A0A1E3R5B0</accession>